<dbReference type="OrthoDB" id="5987313at2"/>
<evidence type="ECO:0000313" key="3">
    <source>
        <dbReference type="Proteomes" id="UP000308149"/>
    </source>
</evidence>
<feature type="region of interest" description="Disordered" evidence="1">
    <location>
        <begin position="61"/>
        <end position="88"/>
    </location>
</feature>
<dbReference type="AlphaFoldDB" id="A0A5B7ZS88"/>
<reference evidence="2 3" key="1">
    <citation type="submission" date="2019-06" db="EMBL/GenBank/DDBJ databases">
        <title>Thermomonas aquatica sp. nov., isolated from an industrial wastewater treatment plant.</title>
        <authorList>
            <person name="Jeon J.H."/>
            <person name="Park D.-S."/>
        </authorList>
    </citation>
    <scope>NUCLEOTIDE SEQUENCE [LARGE SCALE GENOMIC DNA]</scope>
    <source>
        <strain evidence="2 3">SY21</strain>
    </source>
</reference>
<evidence type="ECO:0000313" key="2">
    <source>
        <dbReference type="EMBL" id="QDA57383.1"/>
    </source>
</evidence>
<dbReference type="RefSeq" id="WP_139716434.1">
    <property type="nucleotide sequence ID" value="NZ_CP040871.1"/>
</dbReference>
<dbReference type="KEGG" id="thes:FHQ07_08695"/>
<protein>
    <submittedName>
        <fullName evidence="2">Uncharacterized protein</fullName>
    </submittedName>
</protein>
<evidence type="ECO:0000256" key="1">
    <source>
        <dbReference type="SAM" id="MobiDB-lite"/>
    </source>
</evidence>
<feature type="region of interest" description="Disordered" evidence="1">
    <location>
        <begin position="106"/>
        <end position="134"/>
    </location>
</feature>
<gene>
    <name evidence="2" type="ORF">FHQ07_08695</name>
</gene>
<accession>A0A5B7ZS88</accession>
<dbReference type="EMBL" id="CP040871">
    <property type="protein sequence ID" value="QDA57383.1"/>
    <property type="molecule type" value="Genomic_DNA"/>
</dbReference>
<keyword evidence="3" id="KW-1185">Reference proteome</keyword>
<feature type="compositionally biased region" description="Low complexity" evidence="1">
    <location>
        <begin position="119"/>
        <end position="134"/>
    </location>
</feature>
<dbReference type="Proteomes" id="UP000308149">
    <property type="component" value="Chromosome"/>
</dbReference>
<name>A0A5B7ZS88_9GAMM</name>
<proteinExistence type="predicted"/>
<sequence>MKFNTVVQKCRFLSRIVDFILCSIQTGLQAWIPPPMETAMRQLNDMFKGLMFLQGHFVHPEDAASPPARGFAGDGGQHRSGQAAAAEDSSAIGRLALLGGRPMHAGHNLDRGESFEPLGGAANDDAMANGRVRR</sequence>
<organism evidence="2 3">
    <name type="scientific">Thermomonas aquatica</name>
    <dbReference type="NCBI Taxonomy" id="2202149"/>
    <lineage>
        <taxon>Bacteria</taxon>
        <taxon>Pseudomonadati</taxon>
        <taxon>Pseudomonadota</taxon>
        <taxon>Gammaproteobacteria</taxon>
        <taxon>Lysobacterales</taxon>
        <taxon>Lysobacteraceae</taxon>
        <taxon>Thermomonas</taxon>
    </lineage>
</organism>